<feature type="transmembrane region" description="Helical" evidence="1">
    <location>
        <begin position="264"/>
        <end position="282"/>
    </location>
</feature>
<evidence type="ECO:0000313" key="3">
    <source>
        <dbReference type="EMBL" id="CAB4598593.1"/>
    </source>
</evidence>
<feature type="transmembrane region" description="Helical" evidence="1">
    <location>
        <begin position="77"/>
        <end position="99"/>
    </location>
</feature>
<feature type="transmembrane region" description="Helical" evidence="1">
    <location>
        <begin position="111"/>
        <end position="130"/>
    </location>
</feature>
<dbReference type="InterPro" id="IPR029787">
    <property type="entry name" value="Nucleotide_cyclase"/>
</dbReference>
<dbReference type="Pfam" id="PF00990">
    <property type="entry name" value="GGDEF"/>
    <property type="match status" value="1"/>
</dbReference>
<organism evidence="4">
    <name type="scientific">freshwater metagenome</name>
    <dbReference type="NCBI Taxonomy" id="449393"/>
    <lineage>
        <taxon>unclassified sequences</taxon>
        <taxon>metagenomes</taxon>
        <taxon>ecological metagenomes</taxon>
    </lineage>
</organism>
<proteinExistence type="predicted"/>
<name>A0A6J6MM53_9ZZZZ</name>
<sequence length="440" mass="48798">MRLSVRGACIGFLAAHAFERIISPQPSFFWDLLIYNLIVFALAVTLLVEAEVLLSVGFACWGLSSAASSWFALNSVAAAPIILDLGYVLFFPFLIIHFLKLSNSSPKSKIQFIDAAIIALGISSFLTAFALKPIPDLEGSINLRNILNNFYPISDVILCALVITIFSKHKISLVNILQGFGFLAFTITDIKFFWISANEDYSLGSWIESGWIFALILISLHHDRDSKKESENHLFNQKMIFLAIFLSFLTLGSLTIWSDSLSKFAVIPAVLALIMAFLRMSIALKHSQNLDEEHKLARTDELTGIANRRSLLAKLNDAEFGPTHCMLLLDLDSFKEINDDFGHDAGDAVLREVARRFEQVLPSNAFLARLGGDEFGVLVHADFQEAAEISKRLELSLTSPIYVDQVPRYLSVSIGVAEKTVGIDLIRAADEAMYKAKSAR</sequence>
<dbReference type="Gene3D" id="3.30.70.270">
    <property type="match status" value="1"/>
</dbReference>
<protein>
    <submittedName>
        <fullName evidence="4">Unannotated protein</fullName>
    </submittedName>
</protein>
<keyword evidence="1" id="KW-0472">Membrane</keyword>
<dbReference type="SUPFAM" id="SSF55073">
    <property type="entry name" value="Nucleotide cyclase"/>
    <property type="match status" value="1"/>
</dbReference>
<dbReference type="NCBIfam" id="TIGR00254">
    <property type="entry name" value="GGDEF"/>
    <property type="match status" value="1"/>
</dbReference>
<dbReference type="InterPro" id="IPR050469">
    <property type="entry name" value="Diguanylate_Cyclase"/>
</dbReference>
<dbReference type="EMBL" id="CAEZZS010000001">
    <property type="protein sequence ID" value="CAB4766042.1"/>
    <property type="molecule type" value="Genomic_DNA"/>
</dbReference>
<feature type="transmembrane region" description="Helical" evidence="1">
    <location>
        <begin position="150"/>
        <end position="166"/>
    </location>
</feature>
<gene>
    <name evidence="3" type="ORF">UFOPK1811_00633</name>
    <name evidence="4" type="ORF">UFOPK2360_00011</name>
    <name evidence="5" type="ORF">UFOPK2659_00012</name>
    <name evidence="6" type="ORF">UFOPK2922_00011</name>
    <name evidence="7" type="ORF">UFOPK3306_00198</name>
    <name evidence="8" type="ORF">UFOPK4209_00012</name>
</gene>
<feature type="transmembrane region" description="Helical" evidence="1">
    <location>
        <begin position="27"/>
        <end position="47"/>
    </location>
</feature>
<evidence type="ECO:0000313" key="8">
    <source>
        <dbReference type="EMBL" id="CAB5032812.1"/>
    </source>
</evidence>
<accession>A0A6J6MM53</accession>
<dbReference type="PROSITE" id="PS50887">
    <property type="entry name" value="GGDEF"/>
    <property type="match status" value="1"/>
</dbReference>
<dbReference type="EMBL" id="CAFBPY010000001">
    <property type="protein sequence ID" value="CAB5032812.1"/>
    <property type="molecule type" value="Genomic_DNA"/>
</dbReference>
<feature type="transmembrane region" description="Helical" evidence="1">
    <location>
        <begin position="240"/>
        <end position="258"/>
    </location>
</feature>
<dbReference type="SMART" id="SM00267">
    <property type="entry name" value="GGDEF"/>
    <property type="match status" value="1"/>
</dbReference>
<dbReference type="EMBL" id="CAEZUJ010000018">
    <property type="protein sequence ID" value="CAB4598593.1"/>
    <property type="molecule type" value="Genomic_DNA"/>
</dbReference>
<evidence type="ECO:0000313" key="4">
    <source>
        <dbReference type="EMBL" id="CAB4673665.1"/>
    </source>
</evidence>
<dbReference type="GO" id="GO:0052621">
    <property type="term" value="F:diguanylate cyclase activity"/>
    <property type="evidence" value="ECO:0007669"/>
    <property type="project" value="TreeGrafter"/>
</dbReference>
<reference evidence="4" key="1">
    <citation type="submission" date="2020-05" db="EMBL/GenBank/DDBJ databases">
        <authorList>
            <person name="Chiriac C."/>
            <person name="Salcher M."/>
            <person name="Ghai R."/>
            <person name="Kavagutti S V."/>
        </authorList>
    </citation>
    <scope>NUCLEOTIDE SEQUENCE</scope>
</reference>
<dbReference type="AlphaFoldDB" id="A0A6J6MM53"/>
<keyword evidence="1" id="KW-1133">Transmembrane helix</keyword>
<keyword evidence="1" id="KW-0812">Transmembrane</keyword>
<evidence type="ECO:0000259" key="2">
    <source>
        <dbReference type="PROSITE" id="PS50887"/>
    </source>
</evidence>
<dbReference type="InterPro" id="IPR043128">
    <property type="entry name" value="Rev_trsase/Diguanyl_cyclase"/>
</dbReference>
<feature type="transmembrane region" description="Helical" evidence="1">
    <location>
        <begin position="201"/>
        <end position="220"/>
    </location>
</feature>
<feature type="domain" description="GGDEF" evidence="2">
    <location>
        <begin position="322"/>
        <end position="440"/>
    </location>
</feature>
<dbReference type="EMBL" id="CAEZYJ010000001">
    <property type="protein sequence ID" value="CAB4709621.1"/>
    <property type="molecule type" value="Genomic_DNA"/>
</dbReference>
<dbReference type="PANTHER" id="PTHR45138:SF9">
    <property type="entry name" value="DIGUANYLATE CYCLASE DGCM-RELATED"/>
    <property type="match status" value="1"/>
</dbReference>
<evidence type="ECO:0000313" key="5">
    <source>
        <dbReference type="EMBL" id="CAB4709621.1"/>
    </source>
</evidence>
<evidence type="ECO:0000313" key="6">
    <source>
        <dbReference type="EMBL" id="CAB4766042.1"/>
    </source>
</evidence>
<dbReference type="PANTHER" id="PTHR45138">
    <property type="entry name" value="REGULATORY COMPONENTS OF SENSORY TRANSDUCTION SYSTEM"/>
    <property type="match status" value="1"/>
</dbReference>
<evidence type="ECO:0000256" key="1">
    <source>
        <dbReference type="SAM" id="Phobius"/>
    </source>
</evidence>
<dbReference type="EMBL" id="CAEZXH010000001">
    <property type="protein sequence ID" value="CAB4673665.1"/>
    <property type="molecule type" value="Genomic_DNA"/>
</dbReference>
<dbReference type="InterPro" id="IPR000160">
    <property type="entry name" value="GGDEF_dom"/>
</dbReference>
<feature type="transmembrane region" description="Helical" evidence="1">
    <location>
        <begin position="173"/>
        <end position="195"/>
    </location>
</feature>
<evidence type="ECO:0000313" key="7">
    <source>
        <dbReference type="EMBL" id="CAB4856824.1"/>
    </source>
</evidence>
<dbReference type="EMBL" id="CAFBLI010000008">
    <property type="protein sequence ID" value="CAB4856824.1"/>
    <property type="molecule type" value="Genomic_DNA"/>
</dbReference>
<dbReference type="CDD" id="cd01949">
    <property type="entry name" value="GGDEF"/>
    <property type="match status" value="1"/>
</dbReference>